<reference evidence="3" key="1">
    <citation type="submission" date="2021-02" db="EMBL/GenBank/DDBJ databases">
        <title>Thiocyanate and organic carbon inputs drive convergent selection for specific autotrophic Afipia and Thiobacillus strains within complex microbiomes.</title>
        <authorList>
            <person name="Huddy R.J."/>
            <person name="Sachdeva R."/>
            <person name="Kadzinga F."/>
            <person name="Kantor R.S."/>
            <person name="Harrison S.T.L."/>
            <person name="Banfield J.F."/>
        </authorList>
    </citation>
    <scope>NUCLEOTIDE SEQUENCE</scope>
    <source>
        <strain evidence="3">SCN18_13_7_16_R3_B_64_19</strain>
    </source>
</reference>
<dbReference type="EMBL" id="JAFKMR010000027">
    <property type="protein sequence ID" value="MBN8745291.1"/>
    <property type="molecule type" value="Genomic_DNA"/>
</dbReference>
<dbReference type="Pfam" id="PF08750">
    <property type="entry name" value="CNP1"/>
    <property type="match status" value="1"/>
</dbReference>
<comment type="caution">
    <text evidence="3">The sequence shown here is derived from an EMBL/GenBank/DDBJ whole genome shotgun (WGS) entry which is preliminary data.</text>
</comment>
<evidence type="ECO:0000259" key="2">
    <source>
        <dbReference type="Pfam" id="PF08750"/>
    </source>
</evidence>
<dbReference type="AlphaFoldDB" id="A0A8I1MZD1"/>
<dbReference type="Proteomes" id="UP000664800">
    <property type="component" value="Unassembled WGS sequence"/>
</dbReference>
<dbReference type="RefSeq" id="WP_276731910.1">
    <property type="nucleotide sequence ID" value="NZ_JAFKMR010000027.1"/>
</dbReference>
<dbReference type="InterPro" id="IPR014861">
    <property type="entry name" value="CNP1-like_dom"/>
</dbReference>
<keyword evidence="1" id="KW-0732">Signal</keyword>
<feature type="chain" id="PRO_5034243506" evidence="1">
    <location>
        <begin position="30"/>
        <end position="188"/>
    </location>
</feature>
<name>A0A8I1MZD1_THIA3</name>
<evidence type="ECO:0000313" key="3">
    <source>
        <dbReference type="EMBL" id="MBN8745291.1"/>
    </source>
</evidence>
<evidence type="ECO:0000313" key="4">
    <source>
        <dbReference type="Proteomes" id="UP000664800"/>
    </source>
</evidence>
<feature type="signal peptide" evidence="1">
    <location>
        <begin position="1"/>
        <end position="29"/>
    </location>
</feature>
<accession>A0A8I1MZD1</accession>
<protein>
    <submittedName>
        <fullName evidence="3">CNP1-like family protein</fullName>
    </submittedName>
</protein>
<organism evidence="3 4">
    <name type="scientific">Thiomonas arsenitoxydans (strain DSM 22701 / CIP 110005 / 3As)</name>
    <dbReference type="NCBI Taxonomy" id="426114"/>
    <lineage>
        <taxon>Bacteria</taxon>
        <taxon>Pseudomonadati</taxon>
        <taxon>Pseudomonadota</taxon>
        <taxon>Betaproteobacteria</taxon>
        <taxon>Burkholderiales</taxon>
        <taxon>Thiomonas</taxon>
    </lineage>
</organism>
<evidence type="ECO:0000256" key="1">
    <source>
        <dbReference type="SAM" id="SignalP"/>
    </source>
</evidence>
<proteinExistence type="predicted"/>
<sequence>MTFSASARLRATLLVGLLLGLGSSPLTHAQSADQSGLFGAKQSIAEAPVTFPRAPADLLHVHITASGALQFYVDRGSISVEPGQTVRYTLVGKTPDGPRNITYEGINCATRQWTLYGLWNDASQKWVAASGGDWQRIPENGATRVHSTLYSDDFCHNRAVRGTPADLARRIEMGLHALSDNSLMTNER</sequence>
<feature type="domain" description="CNP1-like uncharacterised" evidence="2">
    <location>
        <begin position="42"/>
        <end position="171"/>
    </location>
</feature>
<gene>
    <name evidence="3" type="ORF">J0I24_13450</name>
</gene>